<keyword evidence="3" id="KW-0539">Nucleus</keyword>
<evidence type="ECO:0000256" key="3">
    <source>
        <dbReference type="ARBA" id="ARBA00023242"/>
    </source>
</evidence>
<dbReference type="CDD" id="cd12226">
    <property type="entry name" value="RRM_NOL8"/>
    <property type="match status" value="1"/>
</dbReference>
<dbReference type="PROSITE" id="PS50102">
    <property type="entry name" value="RRM"/>
    <property type="match status" value="1"/>
</dbReference>
<dbReference type="InterPro" id="IPR000504">
    <property type="entry name" value="RRM_dom"/>
</dbReference>
<feature type="domain" description="RRM" evidence="6">
    <location>
        <begin position="10"/>
        <end position="90"/>
    </location>
</feature>
<organism evidence="7 8">
    <name type="scientific">Lactarius akahatsu</name>
    <dbReference type="NCBI Taxonomy" id="416441"/>
    <lineage>
        <taxon>Eukaryota</taxon>
        <taxon>Fungi</taxon>
        <taxon>Dikarya</taxon>
        <taxon>Basidiomycota</taxon>
        <taxon>Agaricomycotina</taxon>
        <taxon>Agaricomycetes</taxon>
        <taxon>Russulales</taxon>
        <taxon>Russulaceae</taxon>
        <taxon>Lactarius</taxon>
    </lineage>
</organism>
<name>A0AAD4LI79_9AGAM</name>
<reference evidence="7" key="1">
    <citation type="submission" date="2022-01" db="EMBL/GenBank/DDBJ databases">
        <title>Comparative genomics reveals a dynamic genome evolution in the ectomycorrhizal milk-cap (Lactarius) mushrooms.</title>
        <authorList>
            <consortium name="DOE Joint Genome Institute"/>
            <person name="Lebreton A."/>
            <person name="Tang N."/>
            <person name="Kuo A."/>
            <person name="LaButti K."/>
            <person name="Drula E."/>
            <person name="Barry K."/>
            <person name="Clum A."/>
            <person name="Lipzen A."/>
            <person name="Mousain D."/>
            <person name="Ng V."/>
            <person name="Wang R."/>
            <person name="Wang X."/>
            <person name="Dai Y."/>
            <person name="Henrissat B."/>
            <person name="Grigoriev I.V."/>
            <person name="Guerin-Laguette A."/>
            <person name="Yu F."/>
            <person name="Martin F.M."/>
        </authorList>
    </citation>
    <scope>NUCLEOTIDE SEQUENCE</scope>
    <source>
        <strain evidence="7">QP</strain>
    </source>
</reference>
<evidence type="ECO:0000256" key="1">
    <source>
        <dbReference type="ARBA" id="ARBA00004604"/>
    </source>
</evidence>
<proteinExistence type="predicted"/>
<dbReference type="SUPFAM" id="SSF54928">
    <property type="entry name" value="RNA-binding domain, RBD"/>
    <property type="match status" value="1"/>
</dbReference>
<keyword evidence="2 4" id="KW-0694">RNA-binding</keyword>
<gene>
    <name evidence="7" type="ORF">EDB92DRAFT_1796758</name>
</gene>
<comment type="caution">
    <text evidence="7">The sequence shown here is derived from an EMBL/GenBank/DDBJ whole genome shotgun (WGS) entry which is preliminary data.</text>
</comment>
<protein>
    <recommendedName>
        <fullName evidence="6">RRM domain-containing protein</fullName>
    </recommendedName>
</protein>
<sequence>MTDKSEVISKRLHISGLTPAISFDDLSRRLGSFGSVTALDGLGKLDALGQPRKFAYVTLQATKPQLSRCMNALSGSTWKGAKLRIGEAKADFRERIALENAPKGPDDTRPLKHRRLARGVHGRHTQDMSLTTPENIHQRPQWRLTPLGRLIRPMRMRPARPLDPPLRAKNPDKAKGKGKGIRAKKRRVHPPPTRARRQTIDPLRWGSTHLSGLFLDGGANGETTEVEEVEHILDVSDQTPLGDGDGDDQTPPRAEVDLAAETAGALDLLGAMFGEANDWGGAESVDSDVEMAAHAVPGPLESTDFEIVPADHEPRAAQKEEKRSAVDGQEVPTTTKLKDLFAPREPEVGHLDLDSELDHDMDLSLDEPAFPNAAPSVLSAPSVVAAPTTQHGSLDASLPFFFPQKGQVRRVRFVRTEDEAQIRARWEAARGELTREWKRRHREAVKSRRRRGGERVE</sequence>
<dbReference type="AlphaFoldDB" id="A0AAD4LI79"/>
<feature type="compositionally biased region" description="Basic and acidic residues" evidence="5">
    <location>
        <begin position="313"/>
        <end position="325"/>
    </location>
</feature>
<dbReference type="InterPro" id="IPR012677">
    <property type="entry name" value="Nucleotide-bd_a/b_plait_sf"/>
</dbReference>
<dbReference type="Proteomes" id="UP001201163">
    <property type="component" value="Unassembled WGS sequence"/>
</dbReference>
<dbReference type="GO" id="GO:0003723">
    <property type="term" value="F:RNA binding"/>
    <property type="evidence" value="ECO:0007669"/>
    <property type="project" value="UniProtKB-UniRule"/>
</dbReference>
<feature type="compositionally biased region" description="Basic residues" evidence="5">
    <location>
        <begin position="176"/>
        <end position="196"/>
    </location>
</feature>
<feature type="region of interest" description="Disordered" evidence="5">
    <location>
        <begin position="157"/>
        <end position="196"/>
    </location>
</feature>
<evidence type="ECO:0000313" key="7">
    <source>
        <dbReference type="EMBL" id="KAH8993013.1"/>
    </source>
</evidence>
<keyword evidence="8" id="KW-1185">Reference proteome</keyword>
<evidence type="ECO:0000259" key="6">
    <source>
        <dbReference type="PROSITE" id="PS50102"/>
    </source>
</evidence>
<comment type="subcellular location">
    <subcellularLocation>
        <location evidence="1">Nucleus</location>
        <location evidence="1">Nucleolus</location>
    </subcellularLocation>
</comment>
<dbReference type="InterPro" id="IPR034138">
    <property type="entry name" value="NOP8_RRM"/>
</dbReference>
<dbReference type="Gene3D" id="3.30.70.330">
    <property type="match status" value="1"/>
</dbReference>
<evidence type="ECO:0000256" key="2">
    <source>
        <dbReference type="ARBA" id="ARBA00022884"/>
    </source>
</evidence>
<feature type="compositionally biased region" description="Basic and acidic residues" evidence="5">
    <location>
        <begin position="336"/>
        <end position="345"/>
    </location>
</feature>
<feature type="region of interest" description="Disordered" evidence="5">
    <location>
        <begin position="313"/>
        <end position="345"/>
    </location>
</feature>
<dbReference type="PANTHER" id="PTHR48029">
    <property type="entry name" value="NUCLEOLAR PROTEIN 8"/>
    <property type="match status" value="1"/>
</dbReference>
<dbReference type="GO" id="GO:0005730">
    <property type="term" value="C:nucleolus"/>
    <property type="evidence" value="ECO:0007669"/>
    <property type="project" value="UniProtKB-SubCell"/>
</dbReference>
<evidence type="ECO:0000313" key="8">
    <source>
        <dbReference type="Proteomes" id="UP001201163"/>
    </source>
</evidence>
<dbReference type="InterPro" id="IPR035979">
    <property type="entry name" value="RBD_domain_sf"/>
</dbReference>
<dbReference type="EMBL" id="JAKELL010000020">
    <property type="protein sequence ID" value="KAH8993013.1"/>
    <property type="molecule type" value="Genomic_DNA"/>
</dbReference>
<accession>A0AAD4LI79</accession>
<dbReference type="PANTHER" id="PTHR48029:SF1">
    <property type="entry name" value="NUCLEOLAR PROTEIN 8"/>
    <property type="match status" value="1"/>
</dbReference>
<evidence type="ECO:0000256" key="4">
    <source>
        <dbReference type="PROSITE-ProRule" id="PRU00176"/>
    </source>
</evidence>
<evidence type="ECO:0000256" key="5">
    <source>
        <dbReference type="SAM" id="MobiDB-lite"/>
    </source>
</evidence>